<dbReference type="RefSeq" id="WP_096443927.1">
    <property type="nucleotide sequence ID" value="NZ_NWTN01000022.1"/>
</dbReference>
<comment type="caution">
    <text evidence="2">The sequence shown here is derived from an EMBL/GenBank/DDBJ whole genome shotgun (WGS) entry which is preliminary data.</text>
</comment>
<evidence type="ECO:0000313" key="2">
    <source>
        <dbReference type="EMBL" id="PRQ65369.1"/>
    </source>
</evidence>
<evidence type="ECO:0000256" key="1">
    <source>
        <dbReference type="SAM" id="Phobius"/>
    </source>
</evidence>
<feature type="transmembrane region" description="Helical" evidence="1">
    <location>
        <begin position="112"/>
        <end position="139"/>
    </location>
</feature>
<keyword evidence="1" id="KW-0812">Transmembrane</keyword>
<evidence type="ECO:0000313" key="3">
    <source>
        <dbReference type="Proteomes" id="UP000238163"/>
    </source>
</evidence>
<proteinExistence type="predicted"/>
<protein>
    <submittedName>
        <fullName evidence="2">Uncharacterized protein</fullName>
    </submittedName>
</protein>
<gene>
    <name evidence="2" type="ORF">COR51_22350</name>
</gene>
<dbReference type="EMBL" id="NWTN01000022">
    <property type="protein sequence ID" value="PRQ65369.1"/>
    <property type="molecule type" value="Genomic_DNA"/>
</dbReference>
<accession>A0ABX5D6T4</accession>
<keyword evidence="1" id="KW-1133">Transmembrane helix</keyword>
<name>A0ABX5D6T4_9VIBR</name>
<keyword evidence="1" id="KW-0472">Membrane</keyword>
<dbReference type="Proteomes" id="UP000238163">
    <property type="component" value="Unassembled WGS sequence"/>
</dbReference>
<reference evidence="2 3" key="1">
    <citation type="submission" date="2018-03" db="EMBL/GenBank/DDBJ databases">
        <title>Genetic Diversity and Phenotypic Plasticity of AHL Mediated Quorum Sensing in Environmental Strains of Vibrio mediterranei.</title>
        <authorList>
            <person name="Lantoine F."/>
            <person name="Vouve F."/>
        </authorList>
    </citation>
    <scope>NUCLEOTIDE SEQUENCE [LARGE SCALE GENOMIC DNA]</scope>
    <source>
        <strain evidence="2 3">17LN0615E</strain>
    </source>
</reference>
<organism evidence="2 3">
    <name type="scientific">Vibrio mediterranei</name>
    <dbReference type="NCBI Taxonomy" id="689"/>
    <lineage>
        <taxon>Bacteria</taxon>
        <taxon>Pseudomonadati</taxon>
        <taxon>Pseudomonadota</taxon>
        <taxon>Gammaproteobacteria</taxon>
        <taxon>Vibrionales</taxon>
        <taxon>Vibrionaceae</taxon>
        <taxon>Vibrio</taxon>
    </lineage>
</organism>
<sequence length="140" mass="16054">MSEAFPYPKLAKQLTVTELEDIRESVLALEEALKNVPEEFDFSFQEKIHRVLDVTNEITNHTKLLRETIEQSQVSFQKEITNALIHEQNKRLDKHQVKIENLLYGYVLTDKLSLICFIAFVAILIGAAIGSAFYILAFVL</sequence>
<keyword evidence="3" id="KW-1185">Reference proteome</keyword>